<evidence type="ECO:0000259" key="1">
    <source>
        <dbReference type="Pfam" id="PF00781"/>
    </source>
</evidence>
<proteinExistence type="predicted"/>
<gene>
    <name evidence="2" type="ORF">Mucpa_6878</name>
</gene>
<dbReference type="InterPro" id="IPR001206">
    <property type="entry name" value="Diacylglycerol_kinase_cat_dom"/>
</dbReference>
<dbReference type="HOGENOM" id="CLU_871025_0_0_10"/>
<dbReference type="EMBL" id="CM001403">
    <property type="protein sequence ID" value="EHQ30927.1"/>
    <property type="molecule type" value="Genomic_DNA"/>
</dbReference>
<feature type="domain" description="DAGKc" evidence="1">
    <location>
        <begin position="2"/>
        <end position="109"/>
    </location>
</feature>
<dbReference type="PANTHER" id="PTHR12358:SF106">
    <property type="entry name" value="LIPID KINASE YEGS"/>
    <property type="match status" value="1"/>
</dbReference>
<dbReference type="SUPFAM" id="SSF111331">
    <property type="entry name" value="NAD kinase/diacylglycerol kinase-like"/>
    <property type="match status" value="1"/>
</dbReference>
<name>H1Y3Y2_9SPHI</name>
<accession>H1Y3Y2</accession>
<organism evidence="2 3">
    <name type="scientific">Mucilaginibacter paludis DSM 18603</name>
    <dbReference type="NCBI Taxonomy" id="714943"/>
    <lineage>
        <taxon>Bacteria</taxon>
        <taxon>Pseudomonadati</taxon>
        <taxon>Bacteroidota</taxon>
        <taxon>Sphingobacteriia</taxon>
        <taxon>Sphingobacteriales</taxon>
        <taxon>Sphingobacteriaceae</taxon>
        <taxon>Mucilaginibacter</taxon>
    </lineage>
</organism>
<dbReference type="PANTHER" id="PTHR12358">
    <property type="entry name" value="SPHINGOSINE KINASE"/>
    <property type="match status" value="1"/>
</dbReference>
<dbReference type="STRING" id="714943.Mucpa_6878"/>
<sequence>MVAIFVNLSANNGVAKGKWNSLEPLLRDTNLFNPKIITYTPPFDLASCIAELIKKNKTAIFIAAGGDGSLNFLLNALISVDKENIEKYTIGGIGLGSSNDFFKPFKFLNKVPLRVSVKNSRKHDIGRVKFTDASGVSRERFFLNNASIGLLANANHAFNQGDLILNFLKRKYILAAIQYTAIKTLISHRPILITLEYNNEQRSVKINNLSVVKNPYVSGEYKYNQDIQQDDRLLGLNYIRDADILDILKIMSDMEKERFIRSDGKGMAKRESHFVESLKIIHENFIHLETDGEVIMAKDISFDLYSRQISVCGHGWDDK</sequence>
<dbReference type="GO" id="GO:0004143">
    <property type="term" value="F:ATP-dependent diacylglycerol kinase activity"/>
    <property type="evidence" value="ECO:0007669"/>
    <property type="project" value="TreeGrafter"/>
</dbReference>
<reference evidence="2" key="1">
    <citation type="submission" date="2011-09" db="EMBL/GenBank/DDBJ databases">
        <title>The permanent draft genome of Mucilaginibacter paludis DSM 18603.</title>
        <authorList>
            <consortium name="US DOE Joint Genome Institute (JGI-PGF)"/>
            <person name="Lucas S."/>
            <person name="Han J."/>
            <person name="Lapidus A."/>
            <person name="Bruce D."/>
            <person name="Goodwin L."/>
            <person name="Pitluck S."/>
            <person name="Peters L."/>
            <person name="Kyrpides N."/>
            <person name="Mavromatis K."/>
            <person name="Ivanova N."/>
            <person name="Mikhailova N."/>
            <person name="Held B."/>
            <person name="Detter J.C."/>
            <person name="Tapia R."/>
            <person name="Han C."/>
            <person name="Land M."/>
            <person name="Hauser L."/>
            <person name="Markowitz V."/>
            <person name="Cheng J.-F."/>
            <person name="Hugenholtz P."/>
            <person name="Woyke T."/>
            <person name="Wu D."/>
            <person name="Tindall B."/>
            <person name="Brambilla E."/>
            <person name="Klenk H.-P."/>
            <person name="Eisen J.A."/>
        </authorList>
    </citation>
    <scope>NUCLEOTIDE SEQUENCE [LARGE SCALE GENOMIC DNA]</scope>
    <source>
        <strain evidence="2">DSM 18603</strain>
    </source>
</reference>
<dbReference type="eggNOG" id="COG1597">
    <property type="taxonomic scope" value="Bacteria"/>
</dbReference>
<dbReference type="InterPro" id="IPR016064">
    <property type="entry name" value="NAD/diacylglycerol_kinase_sf"/>
</dbReference>
<dbReference type="Gene3D" id="3.40.50.10330">
    <property type="entry name" value="Probable inorganic polyphosphate/atp-NAD kinase, domain 1"/>
    <property type="match status" value="1"/>
</dbReference>
<dbReference type="Proteomes" id="UP000002774">
    <property type="component" value="Chromosome"/>
</dbReference>
<dbReference type="Pfam" id="PF00781">
    <property type="entry name" value="DAGK_cat"/>
    <property type="match status" value="1"/>
</dbReference>
<dbReference type="InterPro" id="IPR050187">
    <property type="entry name" value="Lipid_Phosphate_FormReg"/>
</dbReference>
<dbReference type="Gene3D" id="2.60.200.40">
    <property type="match status" value="1"/>
</dbReference>
<dbReference type="GO" id="GO:0005886">
    <property type="term" value="C:plasma membrane"/>
    <property type="evidence" value="ECO:0007669"/>
    <property type="project" value="TreeGrafter"/>
</dbReference>
<dbReference type="AlphaFoldDB" id="H1Y3Y2"/>
<evidence type="ECO:0000313" key="3">
    <source>
        <dbReference type="Proteomes" id="UP000002774"/>
    </source>
</evidence>
<protein>
    <recommendedName>
        <fullName evidence="1">DAGKc domain-containing protein</fullName>
    </recommendedName>
</protein>
<keyword evidence="3" id="KW-1185">Reference proteome</keyword>
<evidence type="ECO:0000313" key="2">
    <source>
        <dbReference type="EMBL" id="EHQ30927.1"/>
    </source>
</evidence>
<dbReference type="RefSeq" id="WP_008513004.1">
    <property type="nucleotide sequence ID" value="NZ_CM001403.1"/>
</dbReference>
<dbReference type="InterPro" id="IPR017438">
    <property type="entry name" value="ATP-NAD_kinase_N"/>
</dbReference>
<dbReference type="OrthoDB" id="659223at2"/>